<dbReference type="Pfam" id="PF09867">
    <property type="entry name" value="TagF_N"/>
    <property type="match status" value="1"/>
</dbReference>
<reference evidence="1" key="1">
    <citation type="submission" date="2019-02" db="EMBL/GenBank/DDBJ databases">
        <authorList>
            <person name="Pothier F.J."/>
        </authorList>
    </citation>
    <scope>NUCLEOTIDE SEQUENCE</scope>
    <source>
        <strain evidence="1">CI-1B</strain>
    </source>
</reference>
<keyword evidence="2" id="KW-1185">Reference proteome</keyword>
<gene>
    <name evidence="1" type="ORF">CI1B_63690</name>
</gene>
<sequence>MRCGLFGKLSAKRDFIALATPHSFLKVWEPWIQACMSASRHQLAAEWQNAFLTAPVWRFWLGADICGATVLGAMMPSVDGVGRYYPLALLTMADPSYCIPPPDQDTQEQWFAAAETFLLSTLDQAKSFDDISTALDAMPLPQIAARADNPANTFAISETIRGIVTAGTTFEDSLPLLRQSHPDASAAASFWWTEGGGSFPPMALCSRGMPDPSRCSVMLTGPLGVDAIEQPS</sequence>
<dbReference type="PIRSF" id="PIRSF029287">
    <property type="entry name" value="UCP029287"/>
    <property type="match status" value="1"/>
</dbReference>
<evidence type="ECO:0000313" key="2">
    <source>
        <dbReference type="Proteomes" id="UP000328092"/>
    </source>
</evidence>
<evidence type="ECO:0008006" key="3">
    <source>
        <dbReference type="Google" id="ProtNLM"/>
    </source>
</evidence>
<dbReference type="Gene3D" id="3.40.1730.10">
    <property type="entry name" value="pa0076 domain"/>
    <property type="match status" value="1"/>
</dbReference>
<dbReference type="NCBIfam" id="TIGR03373">
    <property type="entry name" value="VI_minor_4"/>
    <property type="match status" value="1"/>
</dbReference>
<organism evidence="1 2">
    <name type="scientific">Bradyrhizobium ivorense</name>
    <dbReference type="NCBI Taxonomy" id="2511166"/>
    <lineage>
        <taxon>Bacteria</taxon>
        <taxon>Pseudomonadati</taxon>
        <taxon>Pseudomonadota</taxon>
        <taxon>Alphaproteobacteria</taxon>
        <taxon>Hyphomicrobiales</taxon>
        <taxon>Nitrobacteraceae</taxon>
        <taxon>Bradyrhizobium</taxon>
    </lineage>
</organism>
<dbReference type="InterPro" id="IPR038225">
    <property type="entry name" value="TagF_sf"/>
</dbReference>
<dbReference type="InterPro" id="IPR017748">
    <property type="entry name" value="TagF"/>
</dbReference>
<name>A0A508TQ99_9BRAD</name>
<evidence type="ECO:0000313" key="1">
    <source>
        <dbReference type="EMBL" id="VIO76358.1"/>
    </source>
</evidence>
<dbReference type="EMBL" id="CAADFC020000028">
    <property type="protein sequence ID" value="VIO76358.1"/>
    <property type="molecule type" value="Genomic_DNA"/>
</dbReference>
<dbReference type="OrthoDB" id="9801841at2"/>
<dbReference type="AlphaFoldDB" id="A0A508TQ99"/>
<comment type="caution">
    <text evidence="1">The sequence shown here is derived from an EMBL/GenBank/DDBJ whole genome shotgun (WGS) entry which is preliminary data.</text>
</comment>
<dbReference type="Proteomes" id="UP000328092">
    <property type="component" value="Unassembled WGS sequence"/>
</dbReference>
<proteinExistence type="predicted"/>
<protein>
    <recommendedName>
        <fullName evidence="3">Type VI secretion system-associated protein TagF</fullName>
    </recommendedName>
</protein>
<accession>A0A508TQ99</accession>